<feature type="region of interest" description="Disordered" evidence="5">
    <location>
        <begin position="1"/>
        <end position="139"/>
    </location>
</feature>
<feature type="region of interest" description="Disordered" evidence="5">
    <location>
        <begin position="287"/>
        <end position="311"/>
    </location>
</feature>
<feature type="compositionally biased region" description="Pro residues" evidence="5">
    <location>
        <begin position="343"/>
        <end position="352"/>
    </location>
</feature>
<comment type="caution">
    <text evidence="7">The sequence shown here is derived from an EMBL/GenBank/DDBJ whole genome shotgun (WGS) entry which is preliminary data.</text>
</comment>
<dbReference type="Pfam" id="PF09368">
    <property type="entry name" value="Sas10"/>
    <property type="match status" value="1"/>
</dbReference>
<reference evidence="7" key="2">
    <citation type="journal article" date="2020" name="Nat. Commun.">
        <title>Large-scale genome sequencing of mycorrhizal fungi provides insights into the early evolution of symbiotic traits.</title>
        <authorList>
            <person name="Miyauchi S."/>
            <person name="Kiss E."/>
            <person name="Kuo A."/>
            <person name="Drula E."/>
            <person name="Kohler A."/>
            <person name="Sanchez-Garcia M."/>
            <person name="Morin E."/>
            <person name="Andreopoulos B."/>
            <person name="Barry K.W."/>
            <person name="Bonito G."/>
            <person name="Buee M."/>
            <person name="Carver A."/>
            <person name="Chen C."/>
            <person name="Cichocki N."/>
            <person name="Clum A."/>
            <person name="Culley D."/>
            <person name="Crous P.W."/>
            <person name="Fauchery L."/>
            <person name="Girlanda M."/>
            <person name="Hayes R.D."/>
            <person name="Keri Z."/>
            <person name="LaButti K."/>
            <person name="Lipzen A."/>
            <person name="Lombard V."/>
            <person name="Magnuson J."/>
            <person name="Maillard F."/>
            <person name="Murat C."/>
            <person name="Nolan M."/>
            <person name="Ohm R.A."/>
            <person name="Pangilinan J."/>
            <person name="Pereira M.F."/>
            <person name="Perotto S."/>
            <person name="Peter M."/>
            <person name="Pfister S."/>
            <person name="Riley R."/>
            <person name="Sitrit Y."/>
            <person name="Stielow J.B."/>
            <person name="Szollosi G."/>
            <person name="Zifcakova L."/>
            <person name="Stursova M."/>
            <person name="Spatafora J.W."/>
            <person name="Tedersoo L."/>
            <person name="Vaario L.M."/>
            <person name="Yamada A."/>
            <person name="Yan M."/>
            <person name="Wang P."/>
            <person name="Xu J."/>
            <person name="Bruns T."/>
            <person name="Baldrian P."/>
            <person name="Vilgalys R."/>
            <person name="Dunand C."/>
            <person name="Henrissat B."/>
            <person name="Grigoriev I.V."/>
            <person name="Hibbett D."/>
            <person name="Nagy L.G."/>
            <person name="Martin F.M."/>
        </authorList>
    </citation>
    <scope>NUCLEOTIDE SEQUENCE</scope>
    <source>
        <strain evidence="7">BED1</strain>
    </source>
</reference>
<reference evidence="7" key="1">
    <citation type="submission" date="2019-10" db="EMBL/GenBank/DDBJ databases">
        <authorList>
            <consortium name="DOE Joint Genome Institute"/>
            <person name="Kuo A."/>
            <person name="Miyauchi S."/>
            <person name="Kiss E."/>
            <person name="Drula E."/>
            <person name="Kohler A."/>
            <person name="Sanchez-Garcia M."/>
            <person name="Andreopoulos B."/>
            <person name="Barry K.W."/>
            <person name="Bonito G."/>
            <person name="Buee M."/>
            <person name="Carver A."/>
            <person name="Chen C."/>
            <person name="Cichocki N."/>
            <person name="Clum A."/>
            <person name="Culley D."/>
            <person name="Crous P.W."/>
            <person name="Fauchery L."/>
            <person name="Girlanda M."/>
            <person name="Hayes R."/>
            <person name="Keri Z."/>
            <person name="LaButti K."/>
            <person name="Lipzen A."/>
            <person name="Lombard V."/>
            <person name="Magnuson J."/>
            <person name="Maillard F."/>
            <person name="Morin E."/>
            <person name="Murat C."/>
            <person name="Nolan M."/>
            <person name="Ohm R."/>
            <person name="Pangilinan J."/>
            <person name="Pereira M."/>
            <person name="Perotto S."/>
            <person name="Peter M."/>
            <person name="Riley R."/>
            <person name="Sitrit Y."/>
            <person name="Stielow B."/>
            <person name="Szollosi G."/>
            <person name="Zifcakova L."/>
            <person name="Stursova M."/>
            <person name="Spatafora J.W."/>
            <person name="Tedersoo L."/>
            <person name="Vaario L.-M."/>
            <person name="Yamada A."/>
            <person name="Yan M."/>
            <person name="Wang P."/>
            <person name="Xu J."/>
            <person name="Bruns T."/>
            <person name="Baldrian P."/>
            <person name="Vilgalys R."/>
            <person name="Henrissat B."/>
            <person name="Grigoriev I.V."/>
            <person name="Hibbett D."/>
            <person name="Nagy L.G."/>
            <person name="Martin F.M."/>
        </authorList>
    </citation>
    <scope>NUCLEOTIDE SEQUENCE</scope>
    <source>
        <strain evidence="7">BED1</strain>
    </source>
</reference>
<gene>
    <name evidence="7" type="ORF">L210DRAFT_3643961</name>
</gene>
<feature type="compositionally biased region" description="Acidic residues" evidence="5">
    <location>
        <begin position="22"/>
        <end position="39"/>
    </location>
</feature>
<feature type="domain" description="Sas10 C-terminal" evidence="6">
    <location>
        <begin position="569"/>
        <end position="643"/>
    </location>
</feature>
<evidence type="ECO:0000259" key="6">
    <source>
        <dbReference type="Pfam" id="PF09368"/>
    </source>
</evidence>
<organism evidence="7 8">
    <name type="scientific">Boletus edulis BED1</name>
    <dbReference type="NCBI Taxonomy" id="1328754"/>
    <lineage>
        <taxon>Eukaryota</taxon>
        <taxon>Fungi</taxon>
        <taxon>Dikarya</taxon>
        <taxon>Basidiomycota</taxon>
        <taxon>Agaricomycotina</taxon>
        <taxon>Agaricomycetes</taxon>
        <taxon>Agaricomycetidae</taxon>
        <taxon>Boletales</taxon>
        <taxon>Boletineae</taxon>
        <taxon>Boletaceae</taxon>
        <taxon>Boletoideae</taxon>
        <taxon>Boletus</taxon>
    </lineage>
</organism>
<keyword evidence="4" id="KW-0539">Nucleus</keyword>
<evidence type="ECO:0000313" key="7">
    <source>
        <dbReference type="EMBL" id="KAF8443082.1"/>
    </source>
</evidence>
<dbReference type="PANTHER" id="PTHR13237:SF8">
    <property type="entry name" value="SOMETHING ABOUT SILENCING PROTEIN 10"/>
    <property type="match status" value="1"/>
</dbReference>
<sequence>MPRRHKDKEEVFTLQGLLSDSDANDNDNDDEAESPDEEVFALRGISSDEVESEGADAESGSEPTTSKSKHKRAKAARDTDTNTKPSKKHTSDSEEEEEEETWGHSKGAYYSSNAAQIDSEDEEANELEEQEALRLQAKAREGMCDEDFGLGDDVEGDVEPLDATEHEVSSNPPPKKAPQDKLSILRTLEKESPETLALARDWDDTTQNLVEAKARVEALKKAESDTLELGLQHMYYQALLTYATTLAFYLHLRATEKYAARPELLRRHPILKRLLTLKEGINTLENLGVGKDASDGDEDEEEVDDVTDEDEKDGDLWSFIMEKGLESGELADLLEDAGISTPSPSPSPPPPASKKRSATKKENGESRPKKKRKTPAAVRDSDHGTQAVFDLVEPEYTRASRKNKMVLGVDTVAAADPYGEVTVLEYPDLSDKQARKKSLRFHVSRIESSASRRTNARTKAIGGDDDIPYRERRKEREARLEKEGERKKAKGLLGAEGDDLDDVDPEVSKEEKKRKRKRGLDNEDTEEDVGTANGYYDLVKRATATKKARKRAEYEAAIVRPELEAENTSGPRSVTRAILKNKGLTPRRSKAVRNPRVKKRQKFEQAKKKVSSQKAVYKGGIGDVSKYSGEQSGISKVVKSVRL</sequence>
<feature type="region of interest" description="Disordered" evidence="5">
    <location>
        <begin position="565"/>
        <end position="610"/>
    </location>
</feature>
<dbReference type="GO" id="GO:0032040">
    <property type="term" value="C:small-subunit processome"/>
    <property type="evidence" value="ECO:0007669"/>
    <property type="project" value="TreeGrafter"/>
</dbReference>
<comment type="subcellular location">
    <subcellularLocation>
        <location evidence="1">Nucleus</location>
    </subcellularLocation>
</comment>
<dbReference type="PANTHER" id="PTHR13237">
    <property type="entry name" value="SOMETHING ABOUT SILENCING PROTEIN 10-RELATED"/>
    <property type="match status" value="1"/>
</dbReference>
<dbReference type="AlphaFoldDB" id="A0AAD4BYE9"/>
<feature type="compositionally biased region" description="Basic and acidic residues" evidence="5">
    <location>
        <begin position="467"/>
        <end position="486"/>
    </location>
</feature>
<keyword evidence="3" id="KW-0597">Phosphoprotein</keyword>
<comment type="similarity">
    <text evidence="2">Belongs to the SAS10 family.</text>
</comment>
<name>A0AAD4BYE9_BOLED</name>
<proteinExistence type="inferred from homology"/>
<feature type="compositionally biased region" description="Acidic residues" evidence="5">
    <location>
        <begin position="118"/>
        <end position="130"/>
    </location>
</feature>
<evidence type="ECO:0000313" key="8">
    <source>
        <dbReference type="Proteomes" id="UP001194468"/>
    </source>
</evidence>
<feature type="region of interest" description="Disordered" evidence="5">
    <location>
        <begin position="336"/>
        <end position="386"/>
    </location>
</feature>
<feature type="compositionally biased region" description="Basic residues" evidence="5">
    <location>
        <begin position="585"/>
        <end position="601"/>
    </location>
</feature>
<dbReference type="Proteomes" id="UP001194468">
    <property type="component" value="Unassembled WGS sequence"/>
</dbReference>
<dbReference type="EMBL" id="WHUW01000008">
    <property type="protein sequence ID" value="KAF8443082.1"/>
    <property type="molecule type" value="Genomic_DNA"/>
</dbReference>
<dbReference type="GO" id="GO:0000462">
    <property type="term" value="P:maturation of SSU-rRNA from tricistronic rRNA transcript (SSU-rRNA, 5.8S rRNA, LSU-rRNA)"/>
    <property type="evidence" value="ECO:0007669"/>
    <property type="project" value="TreeGrafter"/>
</dbReference>
<dbReference type="Pfam" id="PF04000">
    <property type="entry name" value="Sas10_Utp3"/>
    <property type="match status" value="1"/>
</dbReference>
<evidence type="ECO:0000256" key="2">
    <source>
        <dbReference type="ARBA" id="ARBA00010979"/>
    </source>
</evidence>
<evidence type="ECO:0000256" key="3">
    <source>
        <dbReference type="ARBA" id="ARBA00022553"/>
    </source>
</evidence>
<evidence type="ECO:0000256" key="5">
    <source>
        <dbReference type="SAM" id="MobiDB-lite"/>
    </source>
</evidence>
<feature type="compositionally biased region" description="Acidic residues" evidence="5">
    <location>
        <begin position="496"/>
        <end position="505"/>
    </location>
</feature>
<dbReference type="InterPro" id="IPR007146">
    <property type="entry name" value="Sas10/Utp3/C1D"/>
</dbReference>
<dbReference type="InterPro" id="IPR018972">
    <property type="entry name" value="Sas10_C_dom"/>
</dbReference>
<feature type="region of interest" description="Disordered" evidence="5">
    <location>
        <begin position="447"/>
        <end position="532"/>
    </location>
</feature>
<keyword evidence="8" id="KW-1185">Reference proteome</keyword>
<protein>
    <submittedName>
        <fullName evidence="7">Sas10 C-terminal domain-containing protein</fullName>
    </submittedName>
</protein>
<feature type="compositionally biased region" description="Acidic residues" evidence="5">
    <location>
        <begin position="295"/>
        <end position="311"/>
    </location>
</feature>
<accession>A0AAD4BYE9</accession>
<evidence type="ECO:0000256" key="4">
    <source>
        <dbReference type="ARBA" id="ARBA00023242"/>
    </source>
</evidence>
<evidence type="ECO:0000256" key="1">
    <source>
        <dbReference type="ARBA" id="ARBA00004123"/>
    </source>
</evidence>